<proteinExistence type="predicted"/>
<feature type="chain" id="PRO_5020931156" description="DUF5329 domain-containing protein" evidence="1">
    <location>
        <begin position="21"/>
        <end position="116"/>
    </location>
</feature>
<keyword evidence="3" id="KW-1185">Reference proteome</keyword>
<dbReference type="InterPro" id="IPR035242">
    <property type="entry name" value="DUF5329"/>
</dbReference>
<dbReference type="InterPro" id="IPR006311">
    <property type="entry name" value="TAT_signal"/>
</dbReference>
<evidence type="ECO:0000313" key="3">
    <source>
        <dbReference type="Proteomes" id="UP000293671"/>
    </source>
</evidence>
<dbReference type="AlphaFoldDB" id="A0A4V2FUH3"/>
<gene>
    <name evidence="2" type="ORF">EV670_0044</name>
</gene>
<dbReference type="EMBL" id="SHKP01000004">
    <property type="protein sequence ID" value="RZU02026.1"/>
    <property type="molecule type" value="Genomic_DNA"/>
</dbReference>
<evidence type="ECO:0000313" key="2">
    <source>
        <dbReference type="EMBL" id="RZU02026.1"/>
    </source>
</evidence>
<accession>A0A4V2FUH3</accession>
<dbReference type="RefSeq" id="WP_130429818.1">
    <property type="nucleotide sequence ID" value="NZ_SHKP01000004.1"/>
</dbReference>
<comment type="caution">
    <text evidence="2">The sequence shown here is derived from an EMBL/GenBank/DDBJ whole genome shotgun (WGS) entry which is preliminary data.</text>
</comment>
<sequence>MLTRRALLLGLLAVATVAGAAPSAAEQARIDALVDGIEREPSLKFVRNGRGYGAIDAARFLREKQKAMGDKVRSAEDFIEQIATRSSTTGQPYLIRFADGREQPAAEFLRARLAPR</sequence>
<evidence type="ECO:0008006" key="4">
    <source>
        <dbReference type="Google" id="ProtNLM"/>
    </source>
</evidence>
<protein>
    <recommendedName>
        <fullName evidence="4">DUF5329 domain-containing protein</fullName>
    </recommendedName>
</protein>
<dbReference type="OrthoDB" id="344871at2"/>
<dbReference type="Proteomes" id="UP000293671">
    <property type="component" value="Unassembled WGS sequence"/>
</dbReference>
<keyword evidence="1" id="KW-0732">Signal</keyword>
<dbReference type="PROSITE" id="PS51318">
    <property type="entry name" value="TAT"/>
    <property type="match status" value="1"/>
</dbReference>
<dbReference type="Pfam" id="PF17263">
    <property type="entry name" value="DUF5329"/>
    <property type="match status" value="1"/>
</dbReference>
<reference evidence="2 3" key="1">
    <citation type="submission" date="2019-02" db="EMBL/GenBank/DDBJ databases">
        <title>Genomic Encyclopedia of Type Strains, Phase IV (KMG-IV): sequencing the most valuable type-strain genomes for metagenomic binning, comparative biology and taxonomic classification.</title>
        <authorList>
            <person name="Goeker M."/>
        </authorList>
    </citation>
    <scope>NUCLEOTIDE SEQUENCE [LARGE SCALE GENOMIC DNA]</scope>
    <source>
        <strain evidence="2 3">DSM 19570</strain>
    </source>
</reference>
<organism evidence="2 3">
    <name type="scientific">Rivibacter subsaxonicus</name>
    <dbReference type="NCBI Taxonomy" id="457575"/>
    <lineage>
        <taxon>Bacteria</taxon>
        <taxon>Pseudomonadati</taxon>
        <taxon>Pseudomonadota</taxon>
        <taxon>Betaproteobacteria</taxon>
        <taxon>Burkholderiales</taxon>
        <taxon>Rivibacter</taxon>
    </lineage>
</organism>
<feature type="signal peptide" evidence="1">
    <location>
        <begin position="1"/>
        <end position="20"/>
    </location>
</feature>
<name>A0A4V2FUH3_9BURK</name>
<evidence type="ECO:0000256" key="1">
    <source>
        <dbReference type="SAM" id="SignalP"/>
    </source>
</evidence>